<keyword evidence="2" id="KW-0521">NADP</keyword>
<dbReference type="Pfam" id="PF13561">
    <property type="entry name" value="adh_short_C2"/>
    <property type="match status" value="1"/>
</dbReference>
<reference evidence="4" key="1">
    <citation type="submission" date="2023-02" db="EMBL/GenBank/DDBJ databases">
        <title>Colletotrichum kahawae CIFC_Que2 genome sequencing and assembly.</title>
        <authorList>
            <person name="Baroncelli R."/>
        </authorList>
    </citation>
    <scope>NUCLEOTIDE SEQUENCE</scope>
    <source>
        <strain evidence="4">CIFC_Que2</strain>
    </source>
</reference>
<evidence type="ECO:0000313" key="5">
    <source>
        <dbReference type="Proteomes" id="UP001281614"/>
    </source>
</evidence>
<dbReference type="SUPFAM" id="SSF51735">
    <property type="entry name" value="NAD(P)-binding Rossmann-fold domains"/>
    <property type="match status" value="1"/>
</dbReference>
<dbReference type="InterPro" id="IPR036291">
    <property type="entry name" value="NAD(P)-bd_dom_sf"/>
</dbReference>
<dbReference type="PANTHER" id="PTHR24321">
    <property type="entry name" value="DEHYDROGENASES, SHORT CHAIN"/>
    <property type="match status" value="1"/>
</dbReference>
<dbReference type="PRINTS" id="PR00081">
    <property type="entry name" value="GDHRDH"/>
</dbReference>
<protein>
    <submittedName>
        <fullName evidence="4">Short chain dehydrogenase</fullName>
    </submittedName>
</protein>
<dbReference type="CDD" id="cd05233">
    <property type="entry name" value="SDR_c"/>
    <property type="match status" value="1"/>
</dbReference>
<dbReference type="AlphaFoldDB" id="A0AAD9YPI1"/>
<evidence type="ECO:0000256" key="1">
    <source>
        <dbReference type="ARBA" id="ARBA00006484"/>
    </source>
</evidence>
<accession>A0AAD9YPI1</accession>
<evidence type="ECO:0000256" key="3">
    <source>
        <dbReference type="ARBA" id="ARBA00023002"/>
    </source>
</evidence>
<dbReference type="Gene3D" id="3.40.50.720">
    <property type="entry name" value="NAD(P)-binding Rossmann-like Domain"/>
    <property type="match status" value="1"/>
</dbReference>
<evidence type="ECO:0000313" key="4">
    <source>
        <dbReference type="EMBL" id="KAK2773176.1"/>
    </source>
</evidence>
<organism evidence="4 5">
    <name type="scientific">Colletotrichum kahawae</name>
    <name type="common">Coffee berry disease fungus</name>
    <dbReference type="NCBI Taxonomy" id="34407"/>
    <lineage>
        <taxon>Eukaryota</taxon>
        <taxon>Fungi</taxon>
        <taxon>Dikarya</taxon>
        <taxon>Ascomycota</taxon>
        <taxon>Pezizomycotina</taxon>
        <taxon>Sordariomycetes</taxon>
        <taxon>Hypocreomycetidae</taxon>
        <taxon>Glomerellales</taxon>
        <taxon>Glomerellaceae</taxon>
        <taxon>Colletotrichum</taxon>
        <taxon>Colletotrichum gloeosporioides species complex</taxon>
    </lineage>
</organism>
<dbReference type="FunFam" id="3.40.50.720:FF:000084">
    <property type="entry name" value="Short-chain dehydrogenase reductase"/>
    <property type="match status" value="1"/>
</dbReference>
<sequence length="271" mass="28895">MRLSFPGVAVVTGAGSGIGQATARLFAKEGCRRIAIGDIKKRPIEELKAEIEEKYSSTKVADIGSEESVNSIILSAARELGRIDYACNAAGILLPGPTDEVSVASFDLQQRVNLRGTWLCQRAQIKQMLQQEHIKAEDSNFPARGSIANVASMCALMAYDHLPAYTASKHAILGFTRSDGLRYAKHGVRVNAICPSVIKTPILSDVPDKDVGVDVQGMVSGMAAGRLGTPEEVAECLVWVTSGRASFVTASSIAPNGGTLYKMNQIILDTT</sequence>
<dbReference type="PRINTS" id="PR00080">
    <property type="entry name" value="SDRFAMILY"/>
</dbReference>
<comment type="similarity">
    <text evidence="1">Belongs to the short-chain dehydrogenases/reductases (SDR) family.</text>
</comment>
<gene>
    <name evidence="4" type="ORF">CKAH01_13594</name>
</gene>
<dbReference type="InterPro" id="IPR002347">
    <property type="entry name" value="SDR_fam"/>
</dbReference>
<evidence type="ECO:0000256" key="2">
    <source>
        <dbReference type="ARBA" id="ARBA00022857"/>
    </source>
</evidence>
<keyword evidence="5" id="KW-1185">Reference proteome</keyword>
<name>A0AAD9YPI1_COLKA</name>
<dbReference type="GO" id="GO:0016491">
    <property type="term" value="F:oxidoreductase activity"/>
    <property type="evidence" value="ECO:0007669"/>
    <property type="project" value="UniProtKB-KW"/>
</dbReference>
<dbReference type="EMBL" id="VYYT01000058">
    <property type="protein sequence ID" value="KAK2773176.1"/>
    <property type="molecule type" value="Genomic_DNA"/>
</dbReference>
<proteinExistence type="inferred from homology"/>
<comment type="caution">
    <text evidence="4">The sequence shown here is derived from an EMBL/GenBank/DDBJ whole genome shotgun (WGS) entry which is preliminary data.</text>
</comment>
<dbReference type="Proteomes" id="UP001281614">
    <property type="component" value="Unassembled WGS sequence"/>
</dbReference>
<keyword evidence="3" id="KW-0560">Oxidoreductase</keyword>
<dbReference type="PANTHER" id="PTHR24321:SF12">
    <property type="entry name" value="SHORT-CHAIN DEHYDROGENASE_REDUCTASE FAMILY, PUTATIVE (AFU_ORTHOLOGUE AFUA_5G14340)-RELATED"/>
    <property type="match status" value="1"/>
</dbReference>